<comment type="caution">
    <text evidence="1">The sequence shown here is derived from an EMBL/GenBank/DDBJ whole genome shotgun (WGS) entry which is preliminary data.</text>
</comment>
<dbReference type="Proteomes" id="UP000282311">
    <property type="component" value="Unassembled WGS sequence"/>
</dbReference>
<sequence>MKEAIMIDLDGFYLEPVLVSIGAYGITPIYEKPEPPESEEADEAPELPEPILIGYRVAVPVPSGLFKPRYDLTTWKAALSAYDDAMDAYCAALAAYDPDSEDEPSQPPLQVDLRAFWIEGLTRQEIDNIRNAPSPKTDQQEIARLEQQSTISMLAITELFEMMLPIIMPEE</sequence>
<evidence type="ECO:0000313" key="1">
    <source>
        <dbReference type="EMBL" id="RKN85858.1"/>
    </source>
</evidence>
<gene>
    <name evidence="1" type="ORF">D7M11_05860</name>
</gene>
<dbReference type="AlphaFoldDB" id="A0A3B0CM78"/>
<evidence type="ECO:0000313" key="2">
    <source>
        <dbReference type="Proteomes" id="UP000282311"/>
    </source>
</evidence>
<keyword evidence="2" id="KW-1185">Reference proteome</keyword>
<reference evidence="1 2" key="1">
    <citation type="journal article" date="2007" name="Int. J. Syst. Evol. Microbiol.">
        <title>Paenibacillus ginsengarvi sp. nov., isolated from soil from ginseng cultivation.</title>
        <authorList>
            <person name="Yoon M.H."/>
            <person name="Ten L.N."/>
            <person name="Im W.T."/>
        </authorList>
    </citation>
    <scope>NUCLEOTIDE SEQUENCE [LARGE SCALE GENOMIC DNA]</scope>
    <source>
        <strain evidence="1 2">KCTC 13059</strain>
    </source>
</reference>
<proteinExistence type="predicted"/>
<dbReference type="RefSeq" id="WP_120746226.1">
    <property type="nucleotide sequence ID" value="NZ_RBAH01000003.1"/>
</dbReference>
<accession>A0A3B0CM78</accession>
<organism evidence="1 2">
    <name type="scientific">Paenibacillus ginsengarvi</name>
    <dbReference type="NCBI Taxonomy" id="400777"/>
    <lineage>
        <taxon>Bacteria</taxon>
        <taxon>Bacillati</taxon>
        <taxon>Bacillota</taxon>
        <taxon>Bacilli</taxon>
        <taxon>Bacillales</taxon>
        <taxon>Paenibacillaceae</taxon>
        <taxon>Paenibacillus</taxon>
    </lineage>
</organism>
<name>A0A3B0CM78_9BACL</name>
<dbReference type="OrthoDB" id="2974702at2"/>
<dbReference type="EMBL" id="RBAH01000003">
    <property type="protein sequence ID" value="RKN85858.1"/>
    <property type="molecule type" value="Genomic_DNA"/>
</dbReference>
<protein>
    <submittedName>
        <fullName evidence="1">Uncharacterized protein</fullName>
    </submittedName>
</protein>